<dbReference type="RefSeq" id="WP_310890544.1">
    <property type="nucleotide sequence ID" value="NZ_BAAAGR010000001.1"/>
</dbReference>
<proteinExistence type="predicted"/>
<sequence length="170" mass="17763">MTGVVGALFDRARERLAPIPRDGLGELVVPKRFLGMGRAPRIVPRGEAWHVGTLLIGDAGGEVEVAAIGDILRSRAEVRRGFTAEAQRERAALQAAAFRGGFAEGATLHLDYAPIDLAAVESGGSSGPLALRDGIASIRWSAAGGWMPLETYLSDRIGLLLDPPGAAGNV</sequence>
<dbReference type="Proteomes" id="UP001183582">
    <property type="component" value="Unassembled WGS sequence"/>
</dbReference>
<comment type="caution">
    <text evidence="1">The sequence shown here is derived from an EMBL/GenBank/DDBJ whole genome shotgun (WGS) entry which is preliminary data.</text>
</comment>
<reference evidence="1 2" key="1">
    <citation type="submission" date="2021-06" db="EMBL/GenBank/DDBJ databases">
        <title>Genome-based taxonomic framework of Microbacterium strains isolated from marine environment, the description of four new species and reclassification of four preexisting species.</title>
        <authorList>
            <person name="Lee S.D."/>
            <person name="Kim S.-M."/>
            <person name="Byeon Y.-S."/>
            <person name="Yang H.L."/>
            <person name="Kim I.S."/>
        </authorList>
    </citation>
    <scope>NUCLEOTIDE SEQUENCE [LARGE SCALE GENOMIC DNA]</scope>
    <source>
        <strain evidence="1 2">KACC 20514</strain>
    </source>
</reference>
<organism evidence="1 2">
    <name type="scientific">Microbacterium aurantiacum</name>
    <dbReference type="NCBI Taxonomy" id="162393"/>
    <lineage>
        <taxon>Bacteria</taxon>
        <taxon>Bacillati</taxon>
        <taxon>Actinomycetota</taxon>
        <taxon>Actinomycetes</taxon>
        <taxon>Micrococcales</taxon>
        <taxon>Microbacteriaceae</taxon>
        <taxon>Microbacterium</taxon>
    </lineage>
</organism>
<dbReference type="EMBL" id="JAHWXH010000001">
    <property type="protein sequence ID" value="MDS0244529.1"/>
    <property type="molecule type" value="Genomic_DNA"/>
</dbReference>
<protein>
    <submittedName>
        <fullName evidence="1">Glutaminase</fullName>
    </submittedName>
</protein>
<dbReference type="AlphaFoldDB" id="A0AAJ2HGW0"/>
<evidence type="ECO:0000313" key="1">
    <source>
        <dbReference type="EMBL" id="MDS0244529.1"/>
    </source>
</evidence>
<name>A0AAJ2HGW0_9MICO</name>
<evidence type="ECO:0000313" key="2">
    <source>
        <dbReference type="Proteomes" id="UP001183582"/>
    </source>
</evidence>
<accession>A0AAJ2HGW0</accession>
<dbReference type="GeneID" id="301457112"/>
<gene>
    <name evidence="1" type="ORF">KZC50_02750</name>
</gene>